<gene>
    <name evidence="1" type="ORF">OJ252_3065</name>
</gene>
<protein>
    <submittedName>
        <fullName evidence="1">Uncharacterized protein</fullName>
    </submittedName>
</protein>
<evidence type="ECO:0000313" key="2">
    <source>
        <dbReference type="Proteomes" id="UP001071777"/>
    </source>
</evidence>
<dbReference type="Proteomes" id="UP001071777">
    <property type="component" value="Unassembled WGS sequence"/>
</dbReference>
<name>A0ABQ8P3T7_9CRYT</name>
<sequence>MPLLVEVGGDIECQISKDGKVNEGGDVILVEYVRESKSGHLDKEAAGDGNDCGTLSISIEKSGLKEESVATGMKYVRAVCAMHHPSIPTLILTWTS</sequence>
<dbReference type="EMBL" id="JAPCXB010000130">
    <property type="protein sequence ID" value="KAJ1606810.1"/>
    <property type="molecule type" value="Genomic_DNA"/>
</dbReference>
<reference evidence="1" key="1">
    <citation type="submission" date="2022-10" db="EMBL/GenBank/DDBJ databases">
        <title>Adaptive evolution leads to modifications in subtelomeric GC content in a zoonotic Cryptosporidium species.</title>
        <authorList>
            <person name="Li J."/>
            <person name="Feng Y."/>
            <person name="Xiao L."/>
        </authorList>
    </citation>
    <scope>NUCLEOTIDE SEQUENCE</scope>
    <source>
        <strain evidence="1">25894</strain>
    </source>
</reference>
<organism evidence="1 2">
    <name type="scientific">Cryptosporidium canis</name>
    <dbReference type="NCBI Taxonomy" id="195482"/>
    <lineage>
        <taxon>Eukaryota</taxon>
        <taxon>Sar</taxon>
        <taxon>Alveolata</taxon>
        <taxon>Apicomplexa</taxon>
        <taxon>Conoidasida</taxon>
        <taxon>Coccidia</taxon>
        <taxon>Eucoccidiorida</taxon>
        <taxon>Eimeriorina</taxon>
        <taxon>Cryptosporidiidae</taxon>
        <taxon>Cryptosporidium</taxon>
    </lineage>
</organism>
<proteinExistence type="predicted"/>
<accession>A0ABQ8P3T7</accession>
<evidence type="ECO:0000313" key="1">
    <source>
        <dbReference type="EMBL" id="KAJ1606810.1"/>
    </source>
</evidence>
<comment type="caution">
    <text evidence="1">The sequence shown here is derived from an EMBL/GenBank/DDBJ whole genome shotgun (WGS) entry which is preliminary data.</text>
</comment>
<keyword evidence="2" id="KW-1185">Reference proteome</keyword>